<evidence type="ECO:0000313" key="2">
    <source>
        <dbReference type="EMBL" id="TKA66666.1"/>
    </source>
</evidence>
<keyword evidence="1" id="KW-0175">Coiled coil</keyword>
<protein>
    <submittedName>
        <fullName evidence="2">Uncharacterized protein</fullName>
    </submittedName>
</protein>
<dbReference type="Proteomes" id="UP000309340">
    <property type="component" value="Unassembled WGS sequence"/>
</dbReference>
<dbReference type="AlphaFoldDB" id="A0A4U0WVC4"/>
<feature type="coiled-coil region" evidence="1">
    <location>
        <begin position="41"/>
        <end position="106"/>
    </location>
</feature>
<gene>
    <name evidence="2" type="ORF">B0A55_09022</name>
</gene>
<reference evidence="2 3" key="1">
    <citation type="submission" date="2017-03" db="EMBL/GenBank/DDBJ databases">
        <title>Genomes of endolithic fungi from Antarctica.</title>
        <authorList>
            <person name="Coleine C."/>
            <person name="Masonjones S."/>
            <person name="Stajich J.E."/>
        </authorList>
    </citation>
    <scope>NUCLEOTIDE SEQUENCE [LARGE SCALE GENOMIC DNA]</scope>
    <source>
        <strain evidence="2 3">CCFEE 5184</strain>
    </source>
</reference>
<accession>A0A4U0WVC4</accession>
<name>A0A4U0WVC4_9PEZI</name>
<comment type="caution">
    <text evidence="2">The sequence shown here is derived from an EMBL/GenBank/DDBJ whole genome shotgun (WGS) entry which is preliminary data.</text>
</comment>
<evidence type="ECO:0000313" key="3">
    <source>
        <dbReference type="Proteomes" id="UP000309340"/>
    </source>
</evidence>
<organism evidence="2 3">
    <name type="scientific">Friedmanniomyces simplex</name>
    <dbReference type="NCBI Taxonomy" id="329884"/>
    <lineage>
        <taxon>Eukaryota</taxon>
        <taxon>Fungi</taxon>
        <taxon>Dikarya</taxon>
        <taxon>Ascomycota</taxon>
        <taxon>Pezizomycotina</taxon>
        <taxon>Dothideomycetes</taxon>
        <taxon>Dothideomycetidae</taxon>
        <taxon>Mycosphaerellales</taxon>
        <taxon>Teratosphaeriaceae</taxon>
        <taxon>Friedmanniomyces</taxon>
    </lineage>
</organism>
<proteinExistence type="predicted"/>
<dbReference type="EMBL" id="NAJQ01000629">
    <property type="protein sequence ID" value="TKA66666.1"/>
    <property type="molecule type" value="Genomic_DNA"/>
</dbReference>
<keyword evidence="3" id="KW-1185">Reference proteome</keyword>
<evidence type="ECO:0000256" key="1">
    <source>
        <dbReference type="SAM" id="Coils"/>
    </source>
</evidence>
<sequence length="148" mass="16640">LQANLAATEQKQADTDEQCRLTYLDLEQYLELQLAQNVALATKAEAEAVRAKLEADLVEQQASFEARLEQLRSDVCTQADAKQAEIDWQRQALEELEEEKEELSSMYYGKDVALLNETYAHAEELAKLKSESANALEKIGAADTTFLR</sequence>
<feature type="non-terminal residue" evidence="2">
    <location>
        <position position="1"/>
    </location>
</feature>